<dbReference type="EMBL" id="BMLQ01000004">
    <property type="protein sequence ID" value="GGO44947.1"/>
    <property type="molecule type" value="Genomic_DNA"/>
</dbReference>
<dbReference type="RefSeq" id="WP_188805696.1">
    <property type="nucleotide sequence ID" value="NZ_BAAAOU010000005.1"/>
</dbReference>
<organism evidence="1 2">
    <name type="scientific">Citricoccus zhacaiensis</name>
    <dbReference type="NCBI Taxonomy" id="489142"/>
    <lineage>
        <taxon>Bacteria</taxon>
        <taxon>Bacillati</taxon>
        <taxon>Actinomycetota</taxon>
        <taxon>Actinomycetes</taxon>
        <taxon>Micrococcales</taxon>
        <taxon>Micrococcaceae</taxon>
        <taxon>Citricoccus</taxon>
    </lineage>
</organism>
<evidence type="ECO:0000313" key="1">
    <source>
        <dbReference type="EMBL" id="GGO44947.1"/>
    </source>
</evidence>
<reference evidence="2" key="1">
    <citation type="journal article" date="2019" name="Int. J. Syst. Evol. Microbiol.">
        <title>The Global Catalogue of Microorganisms (GCM) 10K type strain sequencing project: providing services to taxonomists for standard genome sequencing and annotation.</title>
        <authorList>
            <consortium name="The Broad Institute Genomics Platform"/>
            <consortium name="The Broad Institute Genome Sequencing Center for Infectious Disease"/>
            <person name="Wu L."/>
            <person name="Ma J."/>
        </authorList>
    </citation>
    <scope>NUCLEOTIDE SEQUENCE [LARGE SCALE GENOMIC DNA]</scope>
    <source>
        <strain evidence="2">CGMCC 1.7064</strain>
    </source>
</reference>
<keyword evidence="2" id="KW-1185">Reference proteome</keyword>
<comment type="caution">
    <text evidence="1">The sequence shown here is derived from an EMBL/GenBank/DDBJ whole genome shotgun (WGS) entry which is preliminary data.</text>
</comment>
<sequence>MVIRRPDDDGNGPRIGLVNELPVWAGGRHIDVAGRMATDVRWTIAGEMAEGTA</sequence>
<evidence type="ECO:0000313" key="2">
    <source>
        <dbReference type="Proteomes" id="UP000642509"/>
    </source>
</evidence>
<accession>A0ABQ2LZA7</accession>
<name>A0ABQ2LZA7_9MICC</name>
<gene>
    <name evidence="1" type="ORF">GCM10010977_16520</name>
</gene>
<dbReference type="Proteomes" id="UP000642509">
    <property type="component" value="Unassembled WGS sequence"/>
</dbReference>
<protein>
    <submittedName>
        <fullName evidence="1">Uncharacterized protein</fullName>
    </submittedName>
</protein>
<proteinExistence type="predicted"/>